<name>D2Z2A9_9BACT</name>
<proteinExistence type="predicted"/>
<dbReference type="AlphaFoldDB" id="D2Z2A9"/>
<accession>D2Z2A9</accession>
<evidence type="ECO:0000313" key="1">
    <source>
        <dbReference type="EMBL" id="EFC90065.1"/>
    </source>
</evidence>
<dbReference type="PaxDb" id="469381-Dpep_0033"/>
<dbReference type="STRING" id="469381.Dpep_0033"/>
<reference evidence="1 2" key="1">
    <citation type="journal article" date="2010" name="Stand. Genomic Sci.">
        <title>Permanent draft genome sequence of Dethiosulfovibrio peptidovorans type strain (SEBR 4207).</title>
        <authorList>
            <person name="Labutti K."/>
            <person name="Mayilraj S."/>
            <person name="Clum A."/>
            <person name="Lucas S."/>
            <person name="Glavina Del Rio T."/>
            <person name="Nolan M."/>
            <person name="Tice H."/>
            <person name="Cheng J.F."/>
            <person name="Pitluck S."/>
            <person name="Liolios K."/>
            <person name="Ivanova N."/>
            <person name="Mavromatis K."/>
            <person name="Mikhailova N."/>
            <person name="Pati A."/>
            <person name="Goodwin L."/>
            <person name="Chen A."/>
            <person name="Palaniappan K."/>
            <person name="Land M."/>
            <person name="Hauser L."/>
            <person name="Chang Y.J."/>
            <person name="Jeffries C.D."/>
            <person name="Rohde M."/>
            <person name="Spring S."/>
            <person name="Goker M."/>
            <person name="Woyke T."/>
            <person name="Bristow J."/>
            <person name="Eisen J.A."/>
            <person name="Markowitz V."/>
            <person name="Hugenholtz P."/>
            <person name="Kyrpides N.C."/>
            <person name="Klenk H.P."/>
            <person name="Lapidus A."/>
        </authorList>
    </citation>
    <scope>NUCLEOTIDE SEQUENCE [LARGE SCALE GENOMIC DNA]</scope>
    <source>
        <strain evidence="1 2">DSM 11002</strain>
    </source>
</reference>
<comment type="caution">
    <text evidence="1">The sequence shown here is derived from an EMBL/GenBank/DDBJ whole genome shotgun (WGS) entry which is preliminary data.</text>
</comment>
<dbReference type="EMBL" id="ABTR02000001">
    <property type="protein sequence ID" value="EFC90065.1"/>
    <property type="molecule type" value="Genomic_DNA"/>
</dbReference>
<protein>
    <submittedName>
        <fullName evidence="1">Uncharacterized protein</fullName>
    </submittedName>
</protein>
<keyword evidence="2" id="KW-1185">Reference proteome</keyword>
<sequence>MDYDLDDILGSLKGWILNDEDPKSCIEEVDDFLAQLKDEVECVQK</sequence>
<evidence type="ECO:0000313" key="2">
    <source>
        <dbReference type="Proteomes" id="UP000006427"/>
    </source>
</evidence>
<dbReference type="RefSeq" id="WP_005658515.1">
    <property type="nucleotide sequence ID" value="NZ_ABTR02000001.1"/>
</dbReference>
<dbReference type="Proteomes" id="UP000006427">
    <property type="component" value="Unassembled WGS sequence"/>
</dbReference>
<organism evidence="1 2">
    <name type="scientific">Dethiosulfovibrio peptidovorans DSM 11002</name>
    <dbReference type="NCBI Taxonomy" id="469381"/>
    <lineage>
        <taxon>Bacteria</taxon>
        <taxon>Thermotogati</taxon>
        <taxon>Synergistota</taxon>
        <taxon>Synergistia</taxon>
        <taxon>Synergistales</taxon>
        <taxon>Dethiosulfovibrionaceae</taxon>
        <taxon>Dethiosulfovibrio</taxon>
    </lineage>
</organism>
<gene>
    <name evidence="1" type="ORF">Dpep_0033</name>
</gene>